<evidence type="ECO:0000313" key="2">
    <source>
        <dbReference type="Proteomes" id="UP000324800"/>
    </source>
</evidence>
<comment type="caution">
    <text evidence="1">The sequence shown here is derived from an EMBL/GenBank/DDBJ whole genome shotgun (WGS) entry which is preliminary data.</text>
</comment>
<dbReference type="PANTHER" id="PTHR11319:SF35">
    <property type="entry name" value="OUTER MEMBRANE PROTEIN PMPC-RELATED"/>
    <property type="match status" value="1"/>
</dbReference>
<sequence length="744" mass="80227">TINSGSLSINQVRFIGSSCSQPGSGGAIAIIQQNSNSRISITDSSFTNCQTLTGSSRYGWGGAIYIQMGFEASDLSSTNFQLKDLSFTNCKASGAGNNLHILSDDTTAIGNQIKTGCLLTVKDSNDPPNIISDLYTNEQYQFDYMGINRSILLDNPGTIDLDLHDPLFKQFFVTIVPNPSYIDGINGQDNKFCGAWSSMCKTIKYCIERNPIPLSGIIPTDSTYSIILTSNTALDTNIQIMSTTLLNGPIMIQSDGYNPTEEYTKQSIQTQSFSSSLFTISGSGHLQLLGLHFDNLNPSSNNPLISISTDSDDAPQLQINDCEFESDAPYSQIYHSIISINGGIMSLVRTKIESYKLMNGISLINIKSDKVSTVTISQTTFTSIAQTGAGNGAVINAQLQQDCILKITDSCTFYNCSTQYGDNYARLGGAINARVDGSNSQFIVSDLVKFEKCQSFQGGAVSVELLNMGICVVNNVQFKECIVDYDGGGIFARLQNSGGTLTITNHTSFDQCINTVYGGGGINIVNNGLKSNCIISDNVIFEKCEAKWGGAIFIEQFDKASFEVHDVIFKKCEAEDGGAINIEQRDGASFDVLNVIFKECFSRRHGGAIYYQLWIENDISSFNLDGVQFINCQCQQQYGGSLLILMYSGITTINGSTFSGSQSIGIGGAIMVYIWYGAALVIENTQFESCNSTSSNGGSIYATINSGSLSINQVRFIGSSCSQPGSGGAIAIIQQNSNSRISIT</sequence>
<dbReference type="AlphaFoldDB" id="A0A5J4UAJ8"/>
<dbReference type="InterPro" id="IPR011050">
    <property type="entry name" value="Pectin_lyase_fold/virulence"/>
</dbReference>
<evidence type="ECO:0000313" key="1">
    <source>
        <dbReference type="EMBL" id="KAA6366932.1"/>
    </source>
</evidence>
<reference evidence="1 2" key="1">
    <citation type="submission" date="2019-03" db="EMBL/GenBank/DDBJ databases">
        <title>Single cell metagenomics reveals metabolic interactions within the superorganism composed of flagellate Streblomastix strix and complex community of Bacteroidetes bacteria on its surface.</title>
        <authorList>
            <person name="Treitli S.C."/>
            <person name="Kolisko M."/>
            <person name="Husnik F."/>
            <person name="Keeling P."/>
            <person name="Hampl V."/>
        </authorList>
    </citation>
    <scope>NUCLEOTIDE SEQUENCE [LARGE SCALE GENOMIC DNA]</scope>
    <source>
        <strain evidence="1">ST1C</strain>
    </source>
</reference>
<dbReference type="PANTHER" id="PTHR11319">
    <property type="entry name" value="G PROTEIN-COUPLED RECEPTOR-RELATED"/>
    <property type="match status" value="1"/>
</dbReference>
<gene>
    <name evidence="1" type="ORF">EZS28_037541</name>
</gene>
<protein>
    <submittedName>
        <fullName evidence="1">Uncharacterized protein</fullName>
    </submittedName>
</protein>
<feature type="non-terminal residue" evidence="1">
    <location>
        <position position="1"/>
    </location>
</feature>
<organism evidence="1 2">
    <name type="scientific">Streblomastix strix</name>
    <dbReference type="NCBI Taxonomy" id="222440"/>
    <lineage>
        <taxon>Eukaryota</taxon>
        <taxon>Metamonada</taxon>
        <taxon>Preaxostyla</taxon>
        <taxon>Oxymonadida</taxon>
        <taxon>Streblomastigidae</taxon>
        <taxon>Streblomastix</taxon>
    </lineage>
</organism>
<dbReference type="Proteomes" id="UP000324800">
    <property type="component" value="Unassembled WGS sequence"/>
</dbReference>
<dbReference type="EMBL" id="SNRW01018856">
    <property type="protein sequence ID" value="KAA6366932.1"/>
    <property type="molecule type" value="Genomic_DNA"/>
</dbReference>
<accession>A0A5J4UAJ8</accession>
<name>A0A5J4UAJ8_9EUKA</name>
<proteinExistence type="predicted"/>
<feature type="non-terminal residue" evidence="1">
    <location>
        <position position="744"/>
    </location>
</feature>
<dbReference type="SUPFAM" id="SSF51126">
    <property type="entry name" value="Pectin lyase-like"/>
    <property type="match status" value="2"/>
</dbReference>